<dbReference type="GO" id="GO:0065002">
    <property type="term" value="P:intracellular protein transmembrane transport"/>
    <property type="evidence" value="ECO:0007669"/>
    <property type="project" value="UniProtKB-UniRule"/>
</dbReference>
<feature type="transmembrane region" description="Helical" evidence="12">
    <location>
        <begin position="142"/>
        <end position="159"/>
    </location>
</feature>
<dbReference type="GO" id="GO:0006605">
    <property type="term" value="P:protein targeting"/>
    <property type="evidence" value="ECO:0007669"/>
    <property type="project" value="UniProtKB-UniRule"/>
</dbReference>
<dbReference type="InterPro" id="IPR022813">
    <property type="entry name" value="SecD/SecF_arch_bac"/>
</dbReference>
<feature type="transmembrane region" description="Helical" evidence="12">
    <location>
        <begin position="21"/>
        <end position="40"/>
    </location>
</feature>
<evidence type="ECO:0000256" key="3">
    <source>
        <dbReference type="ARBA" id="ARBA00022475"/>
    </source>
</evidence>
<evidence type="ECO:0000256" key="10">
    <source>
        <dbReference type="ARBA" id="ARBA00060856"/>
    </source>
</evidence>
<evidence type="ECO:0000256" key="7">
    <source>
        <dbReference type="ARBA" id="ARBA00023010"/>
    </source>
</evidence>
<keyword evidence="7 12" id="KW-0811">Translocation</keyword>
<dbReference type="PANTHER" id="PTHR30081:SF8">
    <property type="entry name" value="PROTEIN TRANSLOCASE SUBUNIT SECF"/>
    <property type="match status" value="1"/>
</dbReference>
<dbReference type="GO" id="GO:0005886">
    <property type="term" value="C:plasma membrane"/>
    <property type="evidence" value="ECO:0007669"/>
    <property type="project" value="UniProtKB-SubCell"/>
</dbReference>
<keyword evidence="4 12" id="KW-0812">Transmembrane</keyword>
<dbReference type="PRINTS" id="PR01755">
    <property type="entry name" value="SECFTRNLCASE"/>
</dbReference>
<dbReference type="GO" id="GO:0043952">
    <property type="term" value="P:protein transport by the Sec complex"/>
    <property type="evidence" value="ECO:0007669"/>
    <property type="project" value="UniProtKB-UniRule"/>
</dbReference>
<dbReference type="STRING" id="1285242.A6A04_09165"/>
<keyword evidence="6 12" id="KW-1133">Transmembrane helix</keyword>
<evidence type="ECO:0000256" key="6">
    <source>
        <dbReference type="ARBA" id="ARBA00022989"/>
    </source>
</evidence>
<dbReference type="InterPro" id="IPR055344">
    <property type="entry name" value="SecD_SecF_C_bact"/>
</dbReference>
<feature type="domain" description="Protein export membrane protein SecD/SecF C-terminal" evidence="13">
    <location>
        <begin position="116"/>
        <end position="296"/>
    </location>
</feature>
<dbReference type="EMBL" id="LWQT01000120">
    <property type="protein sequence ID" value="OAN44036.1"/>
    <property type="molecule type" value="Genomic_DNA"/>
</dbReference>
<feature type="transmembrane region" description="Helical" evidence="12">
    <location>
        <begin position="273"/>
        <end position="295"/>
    </location>
</feature>
<feature type="transmembrane region" description="Helical" evidence="12">
    <location>
        <begin position="241"/>
        <end position="261"/>
    </location>
</feature>
<evidence type="ECO:0000256" key="12">
    <source>
        <dbReference type="HAMAP-Rule" id="MF_01464"/>
    </source>
</evidence>
<evidence type="ECO:0000256" key="11">
    <source>
        <dbReference type="ARBA" id="ARBA00061053"/>
    </source>
</evidence>
<dbReference type="Pfam" id="PF07549">
    <property type="entry name" value="Sec_GG"/>
    <property type="match status" value="1"/>
</dbReference>
<comment type="similarity">
    <text evidence="10">In the C-terminal section; belongs to the SecD/SecF family. SecF subfamily.</text>
</comment>
<dbReference type="Pfam" id="PF02355">
    <property type="entry name" value="SecD_SecF_C"/>
    <property type="match status" value="1"/>
</dbReference>
<comment type="similarity">
    <text evidence="11">In the N-terminal section; belongs to the SecD/SecF family. SecD subfamily.</text>
</comment>
<comment type="subcellular location">
    <subcellularLocation>
        <location evidence="1 12">Cell membrane</location>
        <topology evidence="1 12">Multi-pass membrane protein</topology>
    </subcellularLocation>
</comment>
<evidence type="ECO:0000256" key="4">
    <source>
        <dbReference type="ARBA" id="ARBA00022692"/>
    </source>
</evidence>
<dbReference type="InterPro" id="IPR048634">
    <property type="entry name" value="SecD_SecF_C"/>
</dbReference>
<comment type="caution">
    <text evidence="14">The sequence shown here is derived from an EMBL/GenBank/DDBJ whole genome shotgun (WGS) entry which is preliminary data.</text>
</comment>
<gene>
    <name evidence="12" type="primary">secF</name>
    <name evidence="14" type="ORF">A6A04_09165</name>
</gene>
<accession>A0A178M685</accession>
<keyword evidence="2 12" id="KW-0813">Transport</keyword>
<dbReference type="NCBIfam" id="TIGR00966">
    <property type="entry name" value="transloc_SecF"/>
    <property type="match status" value="1"/>
</dbReference>
<dbReference type="InterPro" id="IPR022645">
    <property type="entry name" value="SecD/SecF_bac"/>
</dbReference>
<reference evidence="14 15" key="1">
    <citation type="submission" date="2016-04" db="EMBL/GenBank/DDBJ databases">
        <title>Draft genome sequence of freshwater magnetotactic bacteria Magnetospirillum marisnigri SP-1 and Magnetospirillum moscoviense BB-1.</title>
        <authorList>
            <person name="Koziaeva V."/>
            <person name="Dziuba M.V."/>
            <person name="Ivanov T.M."/>
            <person name="Kuznetsov B."/>
            <person name="Grouzdev D.S."/>
        </authorList>
    </citation>
    <scope>NUCLEOTIDE SEQUENCE [LARGE SCALE GENOMIC DNA]</scope>
    <source>
        <strain evidence="14 15">SP-1</strain>
    </source>
</reference>
<dbReference type="NCBIfam" id="TIGR00916">
    <property type="entry name" value="2A0604s01"/>
    <property type="match status" value="1"/>
</dbReference>
<dbReference type="InterPro" id="IPR022646">
    <property type="entry name" value="SecD/SecF_CS"/>
</dbReference>
<name>A0A178M685_9PROT</name>
<evidence type="ECO:0000256" key="8">
    <source>
        <dbReference type="ARBA" id="ARBA00023136"/>
    </source>
</evidence>
<organism evidence="14 15">
    <name type="scientific">Paramagnetospirillum marisnigri</name>
    <dbReference type="NCBI Taxonomy" id="1285242"/>
    <lineage>
        <taxon>Bacteria</taxon>
        <taxon>Pseudomonadati</taxon>
        <taxon>Pseudomonadota</taxon>
        <taxon>Alphaproteobacteria</taxon>
        <taxon>Rhodospirillales</taxon>
        <taxon>Magnetospirillaceae</taxon>
        <taxon>Paramagnetospirillum</taxon>
    </lineage>
</organism>
<proteinExistence type="inferred from homology"/>
<dbReference type="Proteomes" id="UP000078428">
    <property type="component" value="Unassembled WGS sequence"/>
</dbReference>
<keyword evidence="8 12" id="KW-0472">Membrane</keyword>
<comment type="function">
    <text evidence="9 12">Part of the Sec protein translocase complex. Interacts with the SecYEG preprotein conducting channel. SecDF uses the proton motive force (PMF) to complete protein translocation after the ATP-dependent function of SecA.</text>
</comment>
<dbReference type="InterPro" id="IPR005665">
    <property type="entry name" value="SecF_bac"/>
</dbReference>
<protein>
    <recommendedName>
        <fullName evidence="12">Protein-export membrane protein SecF</fullName>
    </recommendedName>
</protein>
<dbReference type="RefSeq" id="WP_068495829.1">
    <property type="nucleotide sequence ID" value="NZ_LWQT01000120.1"/>
</dbReference>
<evidence type="ECO:0000256" key="2">
    <source>
        <dbReference type="ARBA" id="ARBA00022448"/>
    </source>
</evidence>
<dbReference type="AlphaFoldDB" id="A0A178M685"/>
<evidence type="ECO:0000256" key="5">
    <source>
        <dbReference type="ARBA" id="ARBA00022927"/>
    </source>
</evidence>
<evidence type="ECO:0000313" key="15">
    <source>
        <dbReference type="Proteomes" id="UP000078428"/>
    </source>
</evidence>
<dbReference type="OrthoDB" id="9774769at2"/>
<comment type="subunit">
    <text evidence="12">Forms a complex with SecD. Part of the essential Sec protein translocation apparatus which comprises SecA, SecYEG and auxiliary proteins SecDF-YajC and YidC.</text>
</comment>
<comment type="similarity">
    <text evidence="12">Belongs to the SecD/SecF family. SecF subfamily.</text>
</comment>
<dbReference type="PANTHER" id="PTHR30081">
    <property type="entry name" value="PROTEIN-EXPORT MEMBRANE PROTEIN SEC"/>
    <property type="match status" value="1"/>
</dbReference>
<comment type="caution">
    <text evidence="12">Lacks conserved residue(s) required for the propagation of feature annotation.</text>
</comment>
<keyword evidence="15" id="KW-1185">Reference proteome</keyword>
<dbReference type="SUPFAM" id="SSF82866">
    <property type="entry name" value="Multidrug efflux transporter AcrB transmembrane domain"/>
    <property type="match status" value="1"/>
</dbReference>
<keyword evidence="3 12" id="KW-1003">Cell membrane</keyword>
<evidence type="ECO:0000256" key="1">
    <source>
        <dbReference type="ARBA" id="ARBA00004651"/>
    </source>
</evidence>
<dbReference type="GO" id="GO:0015450">
    <property type="term" value="F:protein-transporting ATPase activity"/>
    <property type="evidence" value="ECO:0007669"/>
    <property type="project" value="InterPro"/>
</dbReference>
<dbReference type="HAMAP" id="MF_01464_B">
    <property type="entry name" value="SecF_B"/>
    <property type="match status" value="1"/>
</dbReference>
<keyword evidence="5 12" id="KW-0653">Protein transport</keyword>
<dbReference type="Gene3D" id="1.20.1640.10">
    <property type="entry name" value="Multidrug efflux transporter AcrB transmembrane domain"/>
    <property type="match status" value="1"/>
</dbReference>
<evidence type="ECO:0000313" key="14">
    <source>
        <dbReference type="EMBL" id="OAN44036.1"/>
    </source>
</evidence>
<dbReference type="FunFam" id="1.20.1640.10:FF:000024">
    <property type="entry name" value="Multifunctional fusion protein"/>
    <property type="match status" value="1"/>
</dbReference>
<sequence length="320" mass="35000">MRLIERLLPHDTRYDFIRYRLIAFGITALLILGSITSIVVKGFNFGIDFAGGILVEAQSTTGPADLHGMRATLGGLGLGEVSLQEFGTTGRDVMIRVQRQEGDEKVQMAALGKVKEALGEGFSYRRVEIVGPKVGGELVRDGVLAVALSLLAIAVYVWFRFEWQFGVGALISTFHDVITTFGLFSITGMEFNLTTVAAILTIAGYSVNDTVVEYDRVRENLRKYKTMSLYELLNLSINETLARTILTVSTVFVTVLALLMFGGDVLHGFSVAMLWGLIIGTYSSIYVAMPMLVYFNLRTGKDRAEDEAKAEAAAVGEKAP</sequence>
<evidence type="ECO:0000256" key="9">
    <source>
        <dbReference type="ARBA" id="ARBA00059018"/>
    </source>
</evidence>
<evidence type="ECO:0000259" key="13">
    <source>
        <dbReference type="Pfam" id="PF02355"/>
    </source>
</evidence>